<dbReference type="Gene3D" id="3.90.1750.10">
    <property type="entry name" value="Hect, E3 ligase catalytic domains"/>
    <property type="match status" value="1"/>
</dbReference>
<dbReference type="GO" id="GO:0016607">
    <property type="term" value="C:nuclear speck"/>
    <property type="evidence" value="ECO:0007669"/>
    <property type="project" value="TreeGrafter"/>
</dbReference>
<keyword evidence="8" id="KW-0560">Oxidoreductase</keyword>
<feature type="compositionally biased region" description="Low complexity" evidence="11">
    <location>
        <begin position="17"/>
        <end position="26"/>
    </location>
</feature>
<evidence type="ECO:0000256" key="8">
    <source>
        <dbReference type="ARBA" id="ARBA00023002"/>
    </source>
</evidence>
<evidence type="ECO:0000256" key="4">
    <source>
        <dbReference type="ARBA" id="ARBA00012485"/>
    </source>
</evidence>
<dbReference type="PRINTS" id="PR00080">
    <property type="entry name" value="SDRFAMILY"/>
</dbReference>
<feature type="region of interest" description="Disordered" evidence="11">
    <location>
        <begin position="2440"/>
        <end position="2462"/>
    </location>
</feature>
<evidence type="ECO:0000256" key="10">
    <source>
        <dbReference type="PROSITE-ProRule" id="PRU00708"/>
    </source>
</evidence>
<dbReference type="InterPro" id="IPR045322">
    <property type="entry name" value="HECTD1/TRIP12-like"/>
</dbReference>
<comment type="caution">
    <text evidence="9">Lacks conserved residue(s) required for the propagation of feature annotation.</text>
</comment>
<dbReference type="Proteomes" id="UP001221413">
    <property type="component" value="Unassembled WGS sequence"/>
</dbReference>
<feature type="compositionally biased region" description="Basic residues" evidence="11">
    <location>
        <begin position="1449"/>
        <end position="1459"/>
    </location>
</feature>
<dbReference type="Pfam" id="PF25579">
    <property type="entry name" value="TPR_TRIP12_N"/>
    <property type="match status" value="1"/>
</dbReference>
<evidence type="ECO:0000256" key="6">
    <source>
        <dbReference type="ARBA" id="ARBA00022786"/>
    </source>
</evidence>
<keyword evidence="5" id="KW-0808">Transferase</keyword>
<dbReference type="PROSITE" id="PS50237">
    <property type="entry name" value="HECT"/>
    <property type="match status" value="2"/>
</dbReference>
<dbReference type="InterPro" id="IPR036291">
    <property type="entry name" value="NAD(P)-bd_dom_sf"/>
</dbReference>
<dbReference type="SUPFAM" id="SSF56204">
    <property type="entry name" value="Hect, E3 ligase catalytic domain"/>
    <property type="match status" value="1"/>
</dbReference>
<feature type="region of interest" description="Disordered" evidence="11">
    <location>
        <begin position="1648"/>
        <end position="1667"/>
    </location>
</feature>
<feature type="compositionally biased region" description="Basic and acidic residues" evidence="11">
    <location>
        <begin position="2682"/>
        <end position="2711"/>
    </location>
</feature>
<dbReference type="InterPro" id="IPR016024">
    <property type="entry name" value="ARM-type_fold"/>
</dbReference>
<dbReference type="PROSITE" id="PS51375">
    <property type="entry name" value="PPR"/>
    <property type="match status" value="1"/>
</dbReference>
<feature type="compositionally biased region" description="Acidic residues" evidence="11">
    <location>
        <begin position="1164"/>
        <end position="1175"/>
    </location>
</feature>
<evidence type="ECO:0000256" key="2">
    <source>
        <dbReference type="ARBA" id="ARBA00006331"/>
    </source>
</evidence>
<dbReference type="GO" id="GO:0043161">
    <property type="term" value="P:proteasome-mediated ubiquitin-dependent protein catabolic process"/>
    <property type="evidence" value="ECO:0007669"/>
    <property type="project" value="TreeGrafter"/>
</dbReference>
<keyword evidence="6 9" id="KW-0833">Ubl conjugation pathway</keyword>
<feature type="compositionally biased region" description="Pro residues" evidence="11">
    <location>
        <begin position="433"/>
        <end position="446"/>
    </location>
</feature>
<dbReference type="Pfam" id="PF00632">
    <property type="entry name" value="HECT"/>
    <property type="match status" value="1"/>
</dbReference>
<dbReference type="GO" id="GO:0019594">
    <property type="term" value="P:mannitol metabolic process"/>
    <property type="evidence" value="ECO:0007669"/>
    <property type="project" value="UniProtKB-ARBA"/>
</dbReference>
<evidence type="ECO:0000256" key="3">
    <source>
        <dbReference type="ARBA" id="ARBA00006484"/>
    </source>
</evidence>
<dbReference type="Gene3D" id="1.25.40.10">
    <property type="entry name" value="Tetratricopeptide repeat domain"/>
    <property type="match status" value="2"/>
</dbReference>
<keyword evidence="7" id="KW-0521">NADP</keyword>
<feature type="compositionally biased region" description="Basic and acidic residues" evidence="11">
    <location>
        <begin position="2448"/>
        <end position="2462"/>
    </location>
</feature>
<feature type="region of interest" description="Disordered" evidence="11">
    <location>
        <begin position="1114"/>
        <end position="1183"/>
    </location>
</feature>
<comment type="similarity">
    <text evidence="2">Belongs to the UPL family. K-HECT subfamily.</text>
</comment>
<feature type="compositionally biased region" description="Polar residues" evidence="11">
    <location>
        <begin position="1658"/>
        <end position="1667"/>
    </location>
</feature>
<accession>A0AAD6NK89</accession>
<feature type="compositionally biased region" description="Low complexity" evidence="11">
    <location>
        <begin position="373"/>
        <end position="389"/>
    </location>
</feature>
<dbReference type="InterPro" id="IPR057948">
    <property type="entry name" value="TPR_TRIP12_N"/>
</dbReference>
<evidence type="ECO:0000313" key="14">
    <source>
        <dbReference type="Proteomes" id="UP001221413"/>
    </source>
</evidence>
<dbReference type="InterPro" id="IPR035983">
    <property type="entry name" value="Hect_E3_ubiquitin_ligase"/>
</dbReference>
<evidence type="ECO:0000256" key="5">
    <source>
        <dbReference type="ARBA" id="ARBA00022679"/>
    </source>
</evidence>
<dbReference type="SMART" id="SM00119">
    <property type="entry name" value="HECTc"/>
    <property type="match status" value="1"/>
</dbReference>
<feature type="compositionally biased region" description="Basic residues" evidence="11">
    <location>
        <begin position="390"/>
        <end position="399"/>
    </location>
</feature>
<proteinExistence type="inferred from homology"/>
<dbReference type="InterPro" id="IPR011989">
    <property type="entry name" value="ARM-like"/>
</dbReference>
<evidence type="ECO:0000256" key="9">
    <source>
        <dbReference type="PROSITE-ProRule" id="PRU00104"/>
    </source>
</evidence>
<dbReference type="EMBL" id="JAQGDS010000004">
    <property type="protein sequence ID" value="KAJ6261292.1"/>
    <property type="molecule type" value="Genomic_DNA"/>
</dbReference>
<dbReference type="Pfam" id="PF13041">
    <property type="entry name" value="PPR_2"/>
    <property type="match status" value="1"/>
</dbReference>
<evidence type="ECO:0000256" key="11">
    <source>
        <dbReference type="SAM" id="MobiDB-lite"/>
    </source>
</evidence>
<feature type="repeat" description="PPR" evidence="10">
    <location>
        <begin position="2244"/>
        <end position="2278"/>
    </location>
</feature>
<dbReference type="Gene3D" id="1.25.10.10">
    <property type="entry name" value="Leucine-rich Repeat Variant"/>
    <property type="match status" value="1"/>
</dbReference>
<dbReference type="InterPro" id="IPR002347">
    <property type="entry name" value="SDR_fam"/>
</dbReference>
<name>A0AAD6NK89_DREDA</name>
<dbReference type="PANTHER" id="PTHR45670">
    <property type="entry name" value="E3 UBIQUITIN-PROTEIN LIGASE TRIP12"/>
    <property type="match status" value="1"/>
</dbReference>
<feature type="compositionally biased region" description="Low complexity" evidence="11">
    <location>
        <begin position="502"/>
        <end position="523"/>
    </location>
</feature>
<feature type="compositionally biased region" description="Basic and acidic residues" evidence="11">
    <location>
        <begin position="1479"/>
        <end position="1489"/>
    </location>
</feature>
<dbReference type="FunFam" id="3.40.50.720:FF:000090">
    <property type="entry name" value="NADP-dependent mannitol dehydrogenase"/>
    <property type="match status" value="1"/>
</dbReference>
<dbReference type="SUPFAM" id="SSF51735">
    <property type="entry name" value="NAD(P)-binding Rossmann-fold domains"/>
    <property type="match status" value="1"/>
</dbReference>
<feature type="compositionally biased region" description="Acidic residues" evidence="11">
    <location>
        <begin position="578"/>
        <end position="587"/>
    </location>
</feature>
<feature type="region of interest" description="Disordered" evidence="11">
    <location>
        <begin position="2152"/>
        <end position="2199"/>
    </location>
</feature>
<comment type="catalytic activity">
    <reaction evidence="1">
        <text>S-ubiquitinyl-[E2 ubiquitin-conjugating enzyme]-L-cysteine + [acceptor protein]-L-lysine = [E2 ubiquitin-conjugating enzyme]-L-cysteine + N(6)-ubiquitinyl-[acceptor protein]-L-lysine.</text>
        <dbReference type="EC" id="2.3.2.26"/>
    </reaction>
</comment>
<dbReference type="InterPro" id="IPR002885">
    <property type="entry name" value="PPR_rpt"/>
</dbReference>
<dbReference type="SUPFAM" id="SSF48371">
    <property type="entry name" value="ARM repeat"/>
    <property type="match status" value="1"/>
</dbReference>
<feature type="domain" description="HECT" evidence="12">
    <location>
        <begin position="1956"/>
        <end position="2099"/>
    </location>
</feature>
<feature type="region of interest" description="Disordered" evidence="11">
    <location>
        <begin position="305"/>
        <end position="624"/>
    </location>
</feature>
<feature type="compositionally biased region" description="Low complexity" evidence="11">
    <location>
        <begin position="537"/>
        <end position="548"/>
    </location>
</feature>
<dbReference type="Gene3D" id="3.40.50.720">
    <property type="entry name" value="NAD(P)-binding Rossmann-like Domain"/>
    <property type="match status" value="1"/>
</dbReference>
<feature type="region of interest" description="Disordered" evidence="11">
    <location>
        <begin position="1"/>
        <end position="26"/>
    </location>
</feature>
<protein>
    <recommendedName>
        <fullName evidence="4">HECT-type E3 ubiquitin transferase</fullName>
        <ecNumber evidence="4">2.3.2.26</ecNumber>
    </recommendedName>
</protein>
<gene>
    <name evidence="13" type="ORF">Dda_3961</name>
</gene>
<dbReference type="NCBIfam" id="TIGR00756">
    <property type="entry name" value="PPR"/>
    <property type="match status" value="1"/>
</dbReference>
<dbReference type="InterPro" id="IPR000569">
    <property type="entry name" value="HECT_dom"/>
</dbReference>
<feature type="compositionally biased region" description="Basic and acidic residues" evidence="11">
    <location>
        <begin position="2173"/>
        <end position="2193"/>
    </location>
</feature>
<feature type="region of interest" description="Disordered" evidence="11">
    <location>
        <begin position="1425"/>
        <end position="1490"/>
    </location>
</feature>
<dbReference type="GO" id="GO:0000209">
    <property type="term" value="P:protein polyubiquitination"/>
    <property type="evidence" value="ECO:0007669"/>
    <property type="project" value="TreeGrafter"/>
</dbReference>
<organism evidence="13 14">
    <name type="scientific">Drechslerella dactyloides</name>
    <name type="common">Nematode-trapping fungus</name>
    <name type="synonym">Arthrobotrys dactyloides</name>
    <dbReference type="NCBI Taxonomy" id="74499"/>
    <lineage>
        <taxon>Eukaryota</taxon>
        <taxon>Fungi</taxon>
        <taxon>Dikarya</taxon>
        <taxon>Ascomycota</taxon>
        <taxon>Pezizomycotina</taxon>
        <taxon>Orbiliomycetes</taxon>
        <taxon>Orbiliales</taxon>
        <taxon>Orbiliaceae</taxon>
        <taxon>Drechslerella</taxon>
    </lineage>
</organism>
<evidence type="ECO:0000256" key="7">
    <source>
        <dbReference type="ARBA" id="ARBA00022857"/>
    </source>
</evidence>
<feature type="compositionally biased region" description="Low complexity" evidence="11">
    <location>
        <begin position="337"/>
        <end position="351"/>
    </location>
</feature>
<dbReference type="GO" id="GO:0050085">
    <property type="term" value="F:mannitol 2-dehydrogenase (NADP+) activity"/>
    <property type="evidence" value="ECO:0007669"/>
    <property type="project" value="UniProtKB-ARBA"/>
</dbReference>
<dbReference type="PANTHER" id="PTHR45670:SF1">
    <property type="entry name" value="E3 UBIQUITIN-PROTEIN LIGASE HECTD1"/>
    <property type="match status" value="1"/>
</dbReference>
<feature type="active site" description="Glycyl thioester intermediate" evidence="9">
    <location>
        <position position="2066"/>
    </location>
</feature>
<dbReference type="PRINTS" id="PR00081">
    <property type="entry name" value="GDHRDH"/>
</dbReference>
<dbReference type="InterPro" id="IPR020904">
    <property type="entry name" value="Sc_DH/Rdtase_CS"/>
</dbReference>
<evidence type="ECO:0000313" key="13">
    <source>
        <dbReference type="EMBL" id="KAJ6261292.1"/>
    </source>
</evidence>
<dbReference type="EC" id="2.3.2.26" evidence="4"/>
<evidence type="ECO:0000259" key="12">
    <source>
        <dbReference type="PROSITE" id="PS50237"/>
    </source>
</evidence>
<comment type="caution">
    <text evidence="13">The sequence shown here is derived from an EMBL/GenBank/DDBJ whole genome shotgun (WGS) entry which is preliminary data.</text>
</comment>
<dbReference type="Pfam" id="PF13561">
    <property type="entry name" value="adh_short_C2"/>
    <property type="match status" value="1"/>
</dbReference>
<feature type="compositionally biased region" description="Basic and acidic residues" evidence="11">
    <location>
        <begin position="554"/>
        <end position="577"/>
    </location>
</feature>
<feature type="region of interest" description="Disordered" evidence="11">
    <location>
        <begin position="2672"/>
        <end position="2747"/>
    </location>
</feature>
<evidence type="ECO:0000256" key="1">
    <source>
        <dbReference type="ARBA" id="ARBA00000885"/>
    </source>
</evidence>
<sequence>MVMAETVVAPTSTAGTAQPAAAPEQRPQIVAPSRKNTHGVVTGPVPHILDAATGLTPTLQKFRLDGKVAVVTGGARGLGFNMASALCECGVKAIAILDILQEHGDDAIALLHHKYGVAAAFYKIDVRDEEAVRDVIASVQQHLGSVDIMLCSAGIADSNIKAEEYPIDKFRRLIDINLTGSFICAQAAAQAMIAEKHGGSIIFIASMSGHIVNFPQQQSCYNASKAGVIHLMKSLAAEWAQYGIRCNSISPGYMDTALNRVPALEAQKTIWKSRTPQERLGNVDELNNTAVFLASEASSFMTGSDLVIDGGQTRSTVGRHSADSSSQPPAASPPSNPSTASSSATTTPNQSFLHNHLNPPLPLPPQPPPPPSSSAAAAATAIAAAPTTPRARRHQKRKSVAISQDLDENPLPPPPLEEPVPKRRRTRAQPEQSLPPQPPLQSPPADSPTSSKVLTRSARKRARFSEDFEMSASGRGDAPNITSPAETPETPTTRKSTRSKKQTTPAAAATTPSSRRSPSAKRQTTNEKKPESPSLFQSQPPATPTPSSRKIKRKESNGSRTDAEVKAGDAKPDKDKYPEEDEDEDMGDNPPPPADPPAEEEEETGNNEDYDREVDDDDMYDGFSHRSISQSMRALSGMLSGIPGRLRDILNNLKNREDITVQMLALQELSEILLMANEDSLSGNIATDQFVKELVIIMSEPDMFGGENPELMLLACRCLANLMEALPSATSNVVYGGAVPVLCQKLLEIQYIDLAEQALSTLEKISHEYPTSIIREGGLVACLNFLDFFSTNVQRTAVTTAANCCRNIPEDSFPTVRDVMPILLGVLSSSDQKVVEQGCLCISRIVESFRHQPEKLEELVSKDLLRAILQLLLPGTTNLVGQHIHTQFLRVLSILAKSSPRLSVAMFEMNITETLYQIMTGVSPPAATDDFALKVDRVMIMQALIHRPKEQVTETLNVIGELLPSLPDDEIFNVPGISDFQSHRASTDDKLNEKRISLLASCQSELRRFAIVLLPTLTDTYLSTVNQQVRQKVLSCQLKMIVNLDVNMLKDALWNVQYASFLASIYSQKDQPSSIAGALQVSELLLRRLPDIYRYHFHREGVISEIRKLAEQPLDLLEDSEDSNDEDEDEDEDAMRDDKEPSEPASEQPVKDGEVSPENSQKSEDDEANEEDEESSSGSESSSIRRLAAHAVLTIDQWIILRARSFIEEHDKDADGQAKKEAEKVLLTIRELVDSLETADKPKAVFQQLANYFQNTNSLTSISSFELSHSGLVEGLLKVLTGEDGGRKNATRREFLEIFMGHSDPKDNSSPFSVLIAKLQELLSRSEHFEVNTVHHNAYDGNRSPASMLAKQLRLKLTADENSEIPKPYRNIMVSIHAIATFKALDDYLRPRIALSEQPRPTRGERGGHLSNALAAFAAAAAAASGSGSTSNTPPIPDIGQSTPSPSSRTKKPTRPSRTKKAEDASQAESSGDALKTPTKRDKLPKATREALAAEEQLECMDERQMSEQEDLDEMNALLEDLDQEMTDSPAPEPGAVNMELAGGKVTARKEDGTRIATPIGTPSRDRGAGTPVADMPHHQALAHSRPISYAAAAGTPTDWHIEFSIGERVLSNDTTIYGAVHQANRSEEGENHRSVWSSTYTIKFRRASGPAPVEPSLSPTMESPQVSNGIPMSVEKNKVTASILHLLSILHSLNSNIDDVFSGEFESIKPRHPPALGQFVNTKLTAKLNRQLEEPLIVASSCLPSWSEDLARYYPFLFPFETRFLFLQSTSFGRDDRPFLGRLQRQKVMELYGASPSVLEVEYFEEVGTGLGPTLEFYSSVSREFARKTQNMWRESDSFSDKEYTFGAQGLFPAPMDAKFAETEGGKRVLQRFKVLGKFVARAMLDSRLIDISFNPNFFRGGDDTEAVAPSFGAFAQLAEIRIDGVVVDDLALDFTLPGYPHIELVIDLTLGSGVFPYAALRAFTPDELVMMFGRVAEDWSLETLMDSIRADHGFNMDSKSVRNLLQVMSEFTLQERREFLQFVTGSPKLPIGGFKNLTPMFTVVCKPSEPPLVSDDYLPSVMTCVNYLKLPDYTSVEVLRQRLHTAVHEGRARPAIARDNMHCPRCLVRAYGAVLASHGYPSIGTLIARRNITSGRKATGAIRRPTRVFASPPSTAVDKRGRLLTRGGPKSADERTYTAASRDRGNVDDSRGSGLGFPAEKKRVDAAKIAAGVQKALQGSHEEHEGAVEMLKDLGSRGRTDLVVAWNHVIEWKLKRGNIHMALKLYNEMKKRGTKPDSYTYLRILNGLADNAATTPSALGRALTVYYSMTAPSSPVKPTIIHTNAALKVCAQAKDVDAMWDIAERIPDKGRGQADALTYTTLLNGIRNSIDGSPDKSVTEGRELWENILLKWQDGSLQMDEGLGCAMARLLLRSDVFGVPRLLPRMGSKARKLLPVRTPAGVEKPQSPEDLAKKAKETEEMTGELKDSIAAAIHEESEDTSEVEESLSLVASPPADATALITEQIPTQKAPINNNGLSVLLEACLSLRAYDSANNYWELVTESYDVKPDRDNYHNRMRILSMQSDSAGCLALAEEMAANGIDLNQNLFFIALNGCRRAKKTAGFNDALRLLDLMSRHDVEVTSKVITAFIRAATVTEDTDMIDPTGKSVDKIERDLECCQELDFADQVNASRQKIHKERKQTDRPGKKPLSVERDRGRWTKFGSEEMQREVTTGMRKRPAKRNQIAEALNREKRRMAKERSYADA</sequence>
<dbReference type="InterPro" id="IPR011990">
    <property type="entry name" value="TPR-like_helical_dom_sf"/>
</dbReference>
<comment type="similarity">
    <text evidence="3">Belongs to the short-chain dehydrogenases/reductases (SDR) family.</text>
</comment>
<feature type="compositionally biased region" description="Pro residues" evidence="11">
    <location>
        <begin position="359"/>
        <end position="372"/>
    </location>
</feature>
<feature type="domain" description="HECT" evidence="12">
    <location>
        <begin position="1813"/>
        <end position="1901"/>
    </location>
</feature>
<dbReference type="Gene3D" id="3.30.2410.10">
    <property type="entry name" value="Hect, E3 ligase catalytic domain"/>
    <property type="match status" value="1"/>
</dbReference>
<feature type="compositionally biased region" description="Acidic residues" evidence="11">
    <location>
        <begin position="1116"/>
        <end position="1135"/>
    </location>
</feature>
<dbReference type="PROSITE" id="PS00061">
    <property type="entry name" value="ADH_SHORT"/>
    <property type="match status" value="1"/>
</dbReference>
<reference evidence="13" key="1">
    <citation type="submission" date="2023-01" db="EMBL/GenBank/DDBJ databases">
        <title>The chitinases involved in constricting ring structure development in the nematode-trapping fungus Drechslerella dactyloides.</title>
        <authorList>
            <person name="Wang R."/>
            <person name="Zhang L."/>
            <person name="Tang P."/>
            <person name="Li S."/>
            <person name="Liang L."/>
        </authorList>
    </citation>
    <scope>NUCLEOTIDE SEQUENCE</scope>
    <source>
        <strain evidence="13">YMF1.00031</strain>
    </source>
</reference>
<keyword evidence="14" id="KW-1185">Reference proteome</keyword>
<dbReference type="GO" id="GO:0061630">
    <property type="term" value="F:ubiquitin protein ligase activity"/>
    <property type="evidence" value="ECO:0007669"/>
    <property type="project" value="UniProtKB-EC"/>
</dbReference>
<feature type="compositionally biased region" description="Acidic residues" evidence="11">
    <location>
        <begin position="597"/>
        <end position="620"/>
    </location>
</feature>